<dbReference type="SMART" id="SM00448">
    <property type="entry name" value="REC"/>
    <property type="match status" value="1"/>
</dbReference>
<evidence type="ECO:0000313" key="11">
    <source>
        <dbReference type="EMBL" id="KAA2235032.1"/>
    </source>
</evidence>
<dbReference type="InterPro" id="IPR000014">
    <property type="entry name" value="PAS"/>
</dbReference>
<dbReference type="InterPro" id="IPR003661">
    <property type="entry name" value="HisK_dim/P_dom"/>
</dbReference>
<dbReference type="SUPFAM" id="SSF47384">
    <property type="entry name" value="Homodimeric domain of signal transducing histidine kinase"/>
    <property type="match status" value="1"/>
</dbReference>
<dbReference type="Gene3D" id="1.10.287.130">
    <property type="match status" value="1"/>
</dbReference>
<reference evidence="11 12" key="1">
    <citation type="submission" date="2019-09" db="EMBL/GenBank/DDBJ databases">
        <title>Salinarimonas rosea gen. nov., sp. nov., a new member of the a-2 subgroup of the Proteobacteria.</title>
        <authorList>
            <person name="Liu J."/>
        </authorList>
    </citation>
    <scope>NUCLEOTIDE SEQUENCE [LARGE SCALE GENOMIC DNA]</scope>
    <source>
        <strain evidence="11 12">BN140002</strain>
    </source>
</reference>
<dbReference type="SMART" id="SM00387">
    <property type="entry name" value="HATPase_c"/>
    <property type="match status" value="1"/>
</dbReference>
<accession>A0A5B2V9G8</accession>
<dbReference type="InterPro" id="IPR036890">
    <property type="entry name" value="HATPase_C_sf"/>
</dbReference>
<sequence length="910" mass="99426">MLFSRPAPRAAPGPPPHRTARLRRGASAAGWLAALCLWLGLAWPAQALDRVVLQLQWDHQFQFAGYYAAQWQGYYREAGIEVEIRSAFGPDAPIRSPPAEIAAGRAQFGVSNAGVLLALSEGAPISILASIFQQSGTRGWYRPDIQITTPADLLKLRIGRVRGASLLDVELRALLVAEGLDPRSIKTVEVEPARLWDAFLAGEFDLLFGYSLTVPWEAKERGVGELRTVRPSDYGVAFYGDSLIADARLVADNPDLARRFRDASLRGWQYALEHRREIAERIARDLPRIRPLVDPLGYNLAQTEGVTELTLHPLVQVGHTNPGRWVRMRDHLVQAGVTPRPAPVEAALFDPEGERRRAQTQRQRWLTIGVSVAGFGLAGALIVTGLLRHTVARRTSELRQSEARLRAILDHSPESIFVVRVTPDGDYVYQMGNPATSLLSGASEAQMRGRSMRDFLPPEMVRMNFPHYDRCVATGEPVQFDYTRRHPHGSQERETILVPLKDLAGRVIQIVGNSRDVTGRKEREAILRQAQKMEAVGQLTGGLAHDFNNLLTVIVGGIEGIRRAPQDSERIARYAGLVLEAAQRGAKLTQQLLAFSRRQALQPKVIDVNALLTDFQPLMARAAGEAVELCVAPAFEPACVRLDPSQFESAILNLVVNARDAMPNGGSVTIEVQRVDLRAGNVAKADPGPYVVVSVTDTGEGMPADVLERVFEPFFTTKEVGKGTGLGLSQVYGFVRQSGGQVRLDSVVARGTRVRLYLPAETEARPEAERPAAAQAEGGHETILLVEDHAEVRAMAEGILAELGYRVVLARTAVEGLDILMAGEPVDLLFTDVVMPGGMSGLELAAEARRLRPDLAILATSGHLGEREEGARDVAAPILPKPYDRADLARAVRRAIDERRAPSKPAAAAE</sequence>
<dbReference type="InterPro" id="IPR005467">
    <property type="entry name" value="His_kinase_dom"/>
</dbReference>
<evidence type="ECO:0000259" key="9">
    <source>
        <dbReference type="PROSITE" id="PS50112"/>
    </source>
</evidence>
<dbReference type="CDD" id="cd00130">
    <property type="entry name" value="PAS"/>
    <property type="match status" value="1"/>
</dbReference>
<dbReference type="InterPro" id="IPR015168">
    <property type="entry name" value="SsuA/THI5"/>
</dbReference>
<dbReference type="PRINTS" id="PR00344">
    <property type="entry name" value="BCTRLSENSOR"/>
</dbReference>
<comment type="catalytic activity">
    <reaction evidence="1">
        <text>ATP + protein L-histidine = ADP + protein N-phospho-L-histidine.</text>
        <dbReference type="EC" id="2.7.13.3"/>
    </reaction>
</comment>
<dbReference type="Gene3D" id="3.30.450.20">
    <property type="entry name" value="PAS domain"/>
    <property type="match status" value="1"/>
</dbReference>
<evidence type="ECO:0000256" key="3">
    <source>
        <dbReference type="ARBA" id="ARBA00022553"/>
    </source>
</evidence>
<dbReference type="EMBL" id="VUOA01000040">
    <property type="protein sequence ID" value="KAA2235032.1"/>
    <property type="molecule type" value="Genomic_DNA"/>
</dbReference>
<dbReference type="InterPro" id="IPR004358">
    <property type="entry name" value="Sig_transdc_His_kin-like_C"/>
</dbReference>
<name>A0A5B2V9G8_9HYPH</name>
<dbReference type="InterPro" id="IPR003594">
    <property type="entry name" value="HATPase_dom"/>
</dbReference>
<dbReference type="InterPro" id="IPR001789">
    <property type="entry name" value="Sig_transdc_resp-reg_receiver"/>
</dbReference>
<dbReference type="PROSITE" id="PS50109">
    <property type="entry name" value="HIS_KIN"/>
    <property type="match status" value="1"/>
</dbReference>
<dbReference type="InterPro" id="IPR013656">
    <property type="entry name" value="PAS_4"/>
</dbReference>
<dbReference type="InterPro" id="IPR035965">
    <property type="entry name" value="PAS-like_dom_sf"/>
</dbReference>
<feature type="domain" description="PAS" evidence="9">
    <location>
        <begin position="401"/>
        <end position="459"/>
    </location>
</feature>
<keyword evidence="6" id="KW-0472">Membrane</keyword>
<dbReference type="OrthoDB" id="7967436at2"/>
<evidence type="ECO:0000313" key="12">
    <source>
        <dbReference type="Proteomes" id="UP000323142"/>
    </source>
</evidence>
<evidence type="ECO:0000259" key="7">
    <source>
        <dbReference type="PROSITE" id="PS50109"/>
    </source>
</evidence>
<feature type="region of interest" description="Disordered" evidence="5">
    <location>
        <begin position="1"/>
        <end position="20"/>
    </location>
</feature>
<dbReference type="AlphaFoldDB" id="A0A5B2V9G8"/>
<dbReference type="Gene3D" id="3.30.565.10">
    <property type="entry name" value="Histidine kinase-like ATPase, C-terminal domain"/>
    <property type="match status" value="1"/>
</dbReference>
<dbReference type="RefSeq" id="WP_149821651.1">
    <property type="nucleotide sequence ID" value="NZ_VUOA01000040.1"/>
</dbReference>
<dbReference type="SUPFAM" id="SSF52172">
    <property type="entry name" value="CheY-like"/>
    <property type="match status" value="1"/>
</dbReference>
<dbReference type="GO" id="GO:0000155">
    <property type="term" value="F:phosphorelay sensor kinase activity"/>
    <property type="evidence" value="ECO:0007669"/>
    <property type="project" value="InterPro"/>
</dbReference>
<dbReference type="Pfam" id="PF09084">
    <property type="entry name" value="NMT1"/>
    <property type="match status" value="1"/>
</dbReference>
<evidence type="ECO:0000256" key="2">
    <source>
        <dbReference type="ARBA" id="ARBA00012438"/>
    </source>
</evidence>
<feature type="domain" description="Histidine kinase" evidence="7">
    <location>
        <begin position="542"/>
        <end position="762"/>
    </location>
</feature>
<dbReference type="InterPro" id="IPR011006">
    <property type="entry name" value="CheY-like_superfamily"/>
</dbReference>
<dbReference type="Pfam" id="PF00072">
    <property type="entry name" value="Response_reg"/>
    <property type="match status" value="1"/>
</dbReference>
<dbReference type="Pfam" id="PF00512">
    <property type="entry name" value="HisKA"/>
    <property type="match status" value="1"/>
</dbReference>
<dbReference type="CDD" id="cd00082">
    <property type="entry name" value="HisKA"/>
    <property type="match status" value="1"/>
</dbReference>
<keyword evidence="12" id="KW-1185">Reference proteome</keyword>
<dbReference type="InterPro" id="IPR036097">
    <property type="entry name" value="HisK_dim/P_sf"/>
</dbReference>
<gene>
    <name evidence="11" type="ORF">F0L46_22110</name>
</gene>
<evidence type="ECO:0000256" key="1">
    <source>
        <dbReference type="ARBA" id="ARBA00000085"/>
    </source>
</evidence>
<dbReference type="InterPro" id="IPR000700">
    <property type="entry name" value="PAS-assoc_C"/>
</dbReference>
<feature type="modified residue" description="4-aspartylphosphate" evidence="4">
    <location>
        <position position="832"/>
    </location>
</feature>
<feature type="domain" description="Response regulatory" evidence="8">
    <location>
        <begin position="782"/>
        <end position="896"/>
    </location>
</feature>
<dbReference type="Pfam" id="PF02518">
    <property type="entry name" value="HATPase_c"/>
    <property type="match status" value="1"/>
</dbReference>
<dbReference type="SUPFAM" id="SSF55785">
    <property type="entry name" value="PYP-like sensor domain (PAS domain)"/>
    <property type="match status" value="1"/>
</dbReference>
<dbReference type="PROSITE" id="PS50110">
    <property type="entry name" value="RESPONSE_REGULATORY"/>
    <property type="match status" value="1"/>
</dbReference>
<evidence type="ECO:0000256" key="4">
    <source>
        <dbReference type="PROSITE-ProRule" id="PRU00169"/>
    </source>
</evidence>
<reference evidence="11 12" key="2">
    <citation type="submission" date="2019-09" db="EMBL/GenBank/DDBJ databases">
        <authorList>
            <person name="Jin C."/>
        </authorList>
    </citation>
    <scope>NUCLEOTIDE SEQUENCE [LARGE SCALE GENOMIC DNA]</scope>
    <source>
        <strain evidence="11 12">BN140002</strain>
    </source>
</reference>
<proteinExistence type="predicted"/>
<evidence type="ECO:0000259" key="8">
    <source>
        <dbReference type="PROSITE" id="PS50110"/>
    </source>
</evidence>
<dbReference type="PANTHER" id="PTHR43065">
    <property type="entry name" value="SENSOR HISTIDINE KINASE"/>
    <property type="match status" value="1"/>
</dbReference>
<dbReference type="Gene3D" id="3.40.50.2300">
    <property type="match status" value="1"/>
</dbReference>
<feature type="transmembrane region" description="Helical" evidence="6">
    <location>
        <begin position="365"/>
        <end position="387"/>
    </location>
</feature>
<dbReference type="PROSITE" id="PS50113">
    <property type="entry name" value="PAC"/>
    <property type="match status" value="1"/>
</dbReference>
<keyword evidence="3 4" id="KW-0597">Phosphoprotein</keyword>
<dbReference type="EC" id="2.7.13.3" evidence="2"/>
<organism evidence="11 12">
    <name type="scientific">Salinarimonas soli</name>
    <dbReference type="NCBI Taxonomy" id="1638099"/>
    <lineage>
        <taxon>Bacteria</taxon>
        <taxon>Pseudomonadati</taxon>
        <taxon>Pseudomonadota</taxon>
        <taxon>Alphaproteobacteria</taxon>
        <taxon>Hyphomicrobiales</taxon>
        <taxon>Salinarimonadaceae</taxon>
        <taxon>Salinarimonas</taxon>
    </lineage>
</organism>
<evidence type="ECO:0000256" key="5">
    <source>
        <dbReference type="SAM" id="MobiDB-lite"/>
    </source>
</evidence>
<comment type="caution">
    <text evidence="11">The sequence shown here is derived from an EMBL/GenBank/DDBJ whole genome shotgun (WGS) entry which is preliminary data.</text>
</comment>
<dbReference type="SMART" id="SM00388">
    <property type="entry name" value="HisKA"/>
    <property type="match status" value="1"/>
</dbReference>
<feature type="domain" description="PAC" evidence="10">
    <location>
        <begin position="476"/>
        <end position="529"/>
    </location>
</feature>
<dbReference type="PANTHER" id="PTHR43065:SF49">
    <property type="entry name" value="HISTIDINE KINASE"/>
    <property type="match status" value="1"/>
</dbReference>
<dbReference type="NCBIfam" id="TIGR00229">
    <property type="entry name" value="sensory_box"/>
    <property type="match status" value="1"/>
</dbReference>
<evidence type="ECO:0000259" key="10">
    <source>
        <dbReference type="PROSITE" id="PS50113"/>
    </source>
</evidence>
<dbReference type="PROSITE" id="PS50112">
    <property type="entry name" value="PAS"/>
    <property type="match status" value="1"/>
</dbReference>
<dbReference type="SUPFAM" id="SSF53850">
    <property type="entry name" value="Periplasmic binding protein-like II"/>
    <property type="match status" value="1"/>
</dbReference>
<dbReference type="SUPFAM" id="SSF55874">
    <property type="entry name" value="ATPase domain of HSP90 chaperone/DNA topoisomerase II/histidine kinase"/>
    <property type="match status" value="1"/>
</dbReference>
<dbReference type="Pfam" id="PF08448">
    <property type="entry name" value="PAS_4"/>
    <property type="match status" value="1"/>
</dbReference>
<protein>
    <recommendedName>
        <fullName evidence="2">histidine kinase</fullName>
        <ecNumber evidence="2">2.7.13.3</ecNumber>
    </recommendedName>
</protein>
<dbReference type="Gene3D" id="3.40.190.10">
    <property type="entry name" value="Periplasmic binding protein-like II"/>
    <property type="match status" value="2"/>
</dbReference>
<dbReference type="Proteomes" id="UP000323142">
    <property type="component" value="Unassembled WGS sequence"/>
</dbReference>
<evidence type="ECO:0000256" key="6">
    <source>
        <dbReference type="SAM" id="Phobius"/>
    </source>
</evidence>
<keyword evidence="6" id="KW-0812">Transmembrane</keyword>
<keyword evidence="6" id="KW-1133">Transmembrane helix</keyword>